<dbReference type="EMBL" id="CM042029">
    <property type="protein sequence ID" value="KAI3793452.1"/>
    <property type="molecule type" value="Genomic_DNA"/>
</dbReference>
<evidence type="ECO:0000313" key="2">
    <source>
        <dbReference type="Proteomes" id="UP001056120"/>
    </source>
</evidence>
<organism evidence="1 2">
    <name type="scientific">Smallanthus sonchifolius</name>
    <dbReference type="NCBI Taxonomy" id="185202"/>
    <lineage>
        <taxon>Eukaryota</taxon>
        <taxon>Viridiplantae</taxon>
        <taxon>Streptophyta</taxon>
        <taxon>Embryophyta</taxon>
        <taxon>Tracheophyta</taxon>
        <taxon>Spermatophyta</taxon>
        <taxon>Magnoliopsida</taxon>
        <taxon>eudicotyledons</taxon>
        <taxon>Gunneridae</taxon>
        <taxon>Pentapetalae</taxon>
        <taxon>asterids</taxon>
        <taxon>campanulids</taxon>
        <taxon>Asterales</taxon>
        <taxon>Asteraceae</taxon>
        <taxon>Asteroideae</taxon>
        <taxon>Heliantheae alliance</taxon>
        <taxon>Millerieae</taxon>
        <taxon>Smallanthus</taxon>
    </lineage>
</organism>
<dbReference type="Proteomes" id="UP001056120">
    <property type="component" value="Linkage Group LG12"/>
</dbReference>
<protein>
    <submittedName>
        <fullName evidence="1">Uncharacterized protein</fullName>
    </submittedName>
</protein>
<evidence type="ECO:0000313" key="1">
    <source>
        <dbReference type="EMBL" id="KAI3793452.1"/>
    </source>
</evidence>
<keyword evidence="2" id="KW-1185">Reference proteome</keyword>
<name>A0ACB9HEW4_9ASTR</name>
<gene>
    <name evidence="1" type="ORF">L1987_36071</name>
</gene>
<sequence>MATMKLGPKSEIFHLDHNSKTWICSSGLPSDVTIEVGDVSFQLHKFPLVSRSKMLENLIGDSSDDEREIKFEDENRSFAKLHDLPGGPEIFLLIAKFCYGVKLEVNSTNVVPLRCASEYLQMTEEYGEGNLINHSETFFNEVLDTWTDTLKALESCEEVVDFAEKLDIVSRCIDSLALKACTSDKDLFGWNGMESKDNPFATVVWNGIQTTSTNQDWWYDEISKLSLPLYRRFILAVESSNLDQERIAGSLMFYAKKHLPLLGRESNFSNGNLSSSFYPNSDQKILLEEIVDLLPSQKHVVPTKLLLRLLRTSMILHCSPLCIGDLERRIGMQLDQASIEDILIPNMGYSSETLYEIDCVQRILDHFMVAQDQDESEVTDSSFNGDNDDDDDAELIGKSNSLTPMTLVANLVDNYLAEVASDVNLKLEKFQSLAATVPDYARPMDDGMYRAVDIYLKAHPWLTDSDRELICRLIDCQKLSLEASTHAAQNERLPLRFIVQVLFFEQLRLRMSVAGCVYVSDNYNSQTHLSGSMVLPESGNVHLLTARENDRRIVAEEMRGRVSELEKECLTMKKEINKLVKTKGVSWNSLCKMFGLGLRLKSKSREVRASSNDRDCKKVPPPSRIRDVPKGKNQDQDEENGELTRTWTSARHCVMVRFCCFRGKSAEIESRALSNETRDAELSCVADTGQKIVLGYSVTINFEFEVRQLDF</sequence>
<accession>A0ACB9HEW4</accession>
<proteinExistence type="predicted"/>
<comment type="caution">
    <text evidence="1">The sequence shown here is derived from an EMBL/GenBank/DDBJ whole genome shotgun (WGS) entry which is preliminary data.</text>
</comment>
<reference evidence="2" key="1">
    <citation type="journal article" date="2022" name="Mol. Ecol. Resour.">
        <title>The genomes of chicory, endive, great burdock and yacon provide insights into Asteraceae palaeo-polyploidization history and plant inulin production.</title>
        <authorList>
            <person name="Fan W."/>
            <person name="Wang S."/>
            <person name="Wang H."/>
            <person name="Wang A."/>
            <person name="Jiang F."/>
            <person name="Liu H."/>
            <person name="Zhao H."/>
            <person name="Xu D."/>
            <person name="Zhang Y."/>
        </authorList>
    </citation>
    <scope>NUCLEOTIDE SEQUENCE [LARGE SCALE GENOMIC DNA]</scope>
    <source>
        <strain evidence="2">cv. Yunnan</strain>
    </source>
</reference>
<reference evidence="1 2" key="2">
    <citation type="journal article" date="2022" name="Mol. Ecol. Resour.">
        <title>The genomes of chicory, endive, great burdock and yacon provide insights into Asteraceae paleo-polyploidization history and plant inulin production.</title>
        <authorList>
            <person name="Fan W."/>
            <person name="Wang S."/>
            <person name="Wang H."/>
            <person name="Wang A."/>
            <person name="Jiang F."/>
            <person name="Liu H."/>
            <person name="Zhao H."/>
            <person name="Xu D."/>
            <person name="Zhang Y."/>
        </authorList>
    </citation>
    <scope>NUCLEOTIDE SEQUENCE [LARGE SCALE GENOMIC DNA]</scope>
    <source>
        <strain evidence="2">cv. Yunnan</strain>
        <tissue evidence="1">Leaves</tissue>
    </source>
</reference>